<dbReference type="EMBL" id="PCQY01000027">
    <property type="protein sequence ID" value="PIP04485.1"/>
    <property type="molecule type" value="Genomic_DNA"/>
</dbReference>
<dbReference type="InterPro" id="IPR012327">
    <property type="entry name" value="MeTrfase_D12"/>
</dbReference>
<comment type="caution">
    <text evidence="6">The sequence shown here is derived from an EMBL/GenBank/DDBJ whole genome shotgun (WGS) entry which is preliminary data.</text>
</comment>
<dbReference type="GO" id="GO:0003676">
    <property type="term" value="F:nucleic acid binding"/>
    <property type="evidence" value="ECO:0007669"/>
    <property type="project" value="InterPro"/>
</dbReference>
<dbReference type="GO" id="GO:0009307">
    <property type="term" value="P:DNA restriction-modification system"/>
    <property type="evidence" value="ECO:0007669"/>
    <property type="project" value="InterPro"/>
</dbReference>
<evidence type="ECO:0000256" key="1">
    <source>
        <dbReference type="ARBA" id="ARBA00011900"/>
    </source>
</evidence>
<comment type="catalytic activity">
    <reaction evidence="5">
        <text>a 2'-deoxyadenosine in DNA + S-adenosyl-L-methionine = an N(6)-methyl-2'-deoxyadenosine in DNA + S-adenosyl-L-homocysteine + H(+)</text>
        <dbReference type="Rhea" id="RHEA:15197"/>
        <dbReference type="Rhea" id="RHEA-COMP:12418"/>
        <dbReference type="Rhea" id="RHEA-COMP:12419"/>
        <dbReference type="ChEBI" id="CHEBI:15378"/>
        <dbReference type="ChEBI" id="CHEBI:57856"/>
        <dbReference type="ChEBI" id="CHEBI:59789"/>
        <dbReference type="ChEBI" id="CHEBI:90615"/>
        <dbReference type="ChEBI" id="CHEBI:90616"/>
        <dbReference type="EC" id="2.1.1.72"/>
    </reaction>
</comment>
<dbReference type="AlphaFoldDB" id="A0A2G9XBX0"/>
<keyword evidence="3 6" id="KW-0808">Transferase</keyword>
<reference evidence="6 7" key="1">
    <citation type="submission" date="2017-09" db="EMBL/GenBank/DDBJ databases">
        <title>Depth-based differentiation of microbial function through sediment-hosted aquifers and enrichment of novel symbionts in the deep terrestrial subsurface.</title>
        <authorList>
            <person name="Probst A.J."/>
            <person name="Ladd B."/>
            <person name="Jarett J.K."/>
            <person name="Geller-Mcgrath D.E."/>
            <person name="Sieber C.M."/>
            <person name="Emerson J.B."/>
            <person name="Anantharaman K."/>
            <person name="Thomas B.C."/>
            <person name="Malmstrom R."/>
            <person name="Stieglmeier M."/>
            <person name="Klingl A."/>
            <person name="Woyke T."/>
            <person name="Ryan C.M."/>
            <person name="Banfield J.F."/>
        </authorList>
    </citation>
    <scope>NUCLEOTIDE SEQUENCE [LARGE SCALE GENOMIC DNA]</scope>
    <source>
        <strain evidence="6">CG23_combo_of_CG06-09_8_20_14_all_40_14</strain>
    </source>
</reference>
<dbReference type="GO" id="GO:0009007">
    <property type="term" value="F:site-specific DNA-methyltransferase (adenine-specific) activity"/>
    <property type="evidence" value="ECO:0007669"/>
    <property type="project" value="UniProtKB-EC"/>
</dbReference>
<dbReference type="PRINTS" id="PR00505">
    <property type="entry name" value="D12N6MTFRASE"/>
</dbReference>
<dbReference type="InterPro" id="IPR002052">
    <property type="entry name" value="DNA_methylase_N6_adenine_CS"/>
</dbReference>
<dbReference type="Pfam" id="PF02086">
    <property type="entry name" value="MethyltransfD12"/>
    <property type="match status" value="1"/>
</dbReference>
<sequence length="356" mass="41846">MLLSQQAQTTLFGEAVKSHKLPKTQYLGSKERLVKWIFDNAPKEIESFLDAFSGTSVVGYYFKNKGKKVIVNDFLKFNFHIGKALIENKDITLNDNDIVSLFSQNKKAGSLIEDTFTDVFFERDQARFLDNFRVNINFLDNEYKKSLALAIMNRALTRKVLLGHFAHLSALRYSKDPLRVKRNPTIARPLKDLFFELVPEYNNAVFDNEKDNEVYCEDTIQLIPKLKNIDLVYFDPPYYGCHPDYQAFYHFLETFVEYWKDKEFINGTKQYFPKKESGFVRKEETINSFKKLFSASAHIPYWLISYNSESYPEKETMVDLIGRHKKVKVFEHEYQNHYGGKGSKKGTKEYLFYCYE</sequence>
<dbReference type="Gene3D" id="3.40.50.150">
    <property type="entry name" value="Vaccinia Virus protein VP39"/>
    <property type="match status" value="2"/>
</dbReference>
<keyword evidence="2 6" id="KW-0489">Methyltransferase</keyword>
<evidence type="ECO:0000256" key="4">
    <source>
        <dbReference type="ARBA" id="ARBA00022691"/>
    </source>
</evidence>
<dbReference type="SUPFAM" id="SSF53335">
    <property type="entry name" value="S-adenosyl-L-methionine-dependent methyltransferases"/>
    <property type="match status" value="1"/>
</dbReference>
<evidence type="ECO:0000256" key="5">
    <source>
        <dbReference type="ARBA" id="ARBA00047942"/>
    </source>
</evidence>
<dbReference type="InterPro" id="IPR029063">
    <property type="entry name" value="SAM-dependent_MTases_sf"/>
</dbReference>
<gene>
    <name evidence="6" type="ORF">COX53_02080</name>
</gene>
<dbReference type="PROSITE" id="PS00092">
    <property type="entry name" value="N6_MTASE"/>
    <property type="match status" value="1"/>
</dbReference>
<keyword evidence="4" id="KW-0949">S-adenosyl-L-methionine</keyword>
<accession>A0A2G9XBX0</accession>
<evidence type="ECO:0000256" key="2">
    <source>
        <dbReference type="ARBA" id="ARBA00022603"/>
    </source>
</evidence>
<dbReference type="GO" id="GO:0032259">
    <property type="term" value="P:methylation"/>
    <property type="evidence" value="ECO:0007669"/>
    <property type="project" value="UniProtKB-KW"/>
</dbReference>
<protein>
    <recommendedName>
        <fullName evidence="1">site-specific DNA-methyltransferase (adenine-specific)</fullName>
        <ecNumber evidence="1">2.1.1.72</ecNumber>
    </recommendedName>
</protein>
<evidence type="ECO:0000313" key="6">
    <source>
        <dbReference type="EMBL" id="PIP04485.1"/>
    </source>
</evidence>
<dbReference type="Proteomes" id="UP000231388">
    <property type="component" value="Unassembled WGS sequence"/>
</dbReference>
<organism evidence="6 7">
    <name type="scientific">candidate division WWE3 bacterium CG23_combo_of_CG06-09_8_20_14_all_40_14</name>
    <dbReference type="NCBI Taxonomy" id="1975095"/>
    <lineage>
        <taxon>Bacteria</taxon>
        <taxon>Katanobacteria</taxon>
    </lineage>
</organism>
<evidence type="ECO:0000313" key="7">
    <source>
        <dbReference type="Proteomes" id="UP000231388"/>
    </source>
</evidence>
<dbReference type="EC" id="2.1.1.72" evidence="1"/>
<proteinExistence type="predicted"/>
<name>A0A2G9XBX0_UNCKA</name>
<evidence type="ECO:0000256" key="3">
    <source>
        <dbReference type="ARBA" id="ARBA00022679"/>
    </source>
</evidence>